<evidence type="ECO:0000313" key="11">
    <source>
        <dbReference type="Proteomes" id="UP001321542"/>
    </source>
</evidence>
<keyword evidence="6" id="KW-0802">TPR repeat</keyword>
<dbReference type="InterPro" id="IPR036388">
    <property type="entry name" value="WH-like_DNA-bd_sf"/>
</dbReference>
<dbReference type="Gene3D" id="1.25.40.10">
    <property type="entry name" value="Tetratricopeptide repeat domain"/>
    <property type="match status" value="3"/>
</dbReference>
<dbReference type="SUPFAM" id="SSF48452">
    <property type="entry name" value="TPR-like"/>
    <property type="match status" value="3"/>
</dbReference>
<dbReference type="SMART" id="SM00028">
    <property type="entry name" value="TPR"/>
    <property type="match status" value="7"/>
</dbReference>
<dbReference type="SUPFAM" id="SSF52540">
    <property type="entry name" value="P-loop containing nucleoside triphosphate hydrolases"/>
    <property type="match status" value="1"/>
</dbReference>
<dbReference type="Proteomes" id="UP001321542">
    <property type="component" value="Chromosome"/>
</dbReference>
<reference evidence="10 11" key="1">
    <citation type="journal article" date="2010" name="ChemBioChem">
        <title>Cloning and characterization of the biosynthetic gene cluster of 16-membered macrolide antibiotic FD-891: involvement of a dual functional cytochrome P450 monooxygenase catalyzing epoxidation and hydroxylation.</title>
        <authorList>
            <person name="Kudo F."/>
            <person name="Motegi A."/>
            <person name="Mizoue K."/>
            <person name="Eguchi T."/>
        </authorList>
    </citation>
    <scope>NUCLEOTIDE SEQUENCE [LARGE SCALE GENOMIC DNA]</scope>
    <source>
        <strain evidence="10 11">A-8890</strain>
    </source>
</reference>
<dbReference type="EMBL" id="AP018448">
    <property type="protein sequence ID" value="BBC33881.1"/>
    <property type="molecule type" value="Genomic_DNA"/>
</dbReference>
<keyword evidence="5" id="KW-0804">Transcription</keyword>
<name>A0ABM7FCT1_9ACTN</name>
<sequence>MCDPSGAPCGNRRREKSASPGQRRHTWKFAPHLKSRAPPEKSRNAWKKRNHLGEVVHLLALGPLELWHRGRQYPLGSLKERRVLAVLLYAQGDPVAFDTLLERVWDDDEVPVTAVETLHTYLSRLRTRLRRAVGDLARLERPSPRRYRLRVQHTDDVDFVRLQRLRAEARAAAGRGDREYAVGLLHTAESLWRGEPFAEFTGDWAASARARLTEDHRRIREERIRLELELGRHADLLGELHELVSLNPLAQQAVAALMLALYRSGRDGEALALYRTTRHRLGEELGIDPGTELQELQVRILGQDPALREHSPATGVPGSGQGGAVRAADRAVGHPGSSLPRDTRDFTGRTSELDILLADPVPEGNGTALPVTVVHGMPGVGKSALIVHAAHRMRGRYPDGQFYVDLRAYSDQPPYDPADALAFLLHTVGVPDPLPVTLDERTARWREWTAQHRVLVVLDNARDAEQIRPLLPGSPDCHAIVASRNRLSELDGATSLHLDVLSVSEAGALFARIAGAARVSDTGVLRRVVELCGRHPLTVQLLASRFRHRDTWDLEYVADRLDGATDRLDEFDERVAAALQLSCADLDVPARRLFRRLALHPGPDITLEAAMALSGDVEPGAVRRAADALLDRHLLDERVRDRYQLHDLARAFGGRLGRREELPAERRAALRRLMSYYVTAADRADRLAHPRRRRRPVPPELTAPITPGFTMGPHAESAADEASVWLTVERGNLLAVARTAAGEFPEFAGLFPHVLAYSLQLWGTHRITAELHAAALTALRSGEDRPALAQTLVERASVLARENHGAALAAATEALSLFEGLDDPRGRADALFEIGRAHLGAGRGEACLRELARALVLYRAVDDRRGVAATLNVQGTARVHRAEYAEATHCFRTMLDINRELRDRHGEALAWNNLGDIRLALGLHEEAGDHYKRALALMREVGGKKELAILDTNLGAVYSATGQPGRALACFRRALASHRAGGDAIGEVNVLICLGETCAGAGRMEEALAHFGAAEEVARRIDNSYERQRALLGIADTHYRERRLGAALDTYRNALSIAREHSYSLCSARALAGISRVHLRMRNFPSARAHAQRALTVYRRLGTDGEAAELHRLFDEWGATGS</sequence>
<dbReference type="CDD" id="cd15831">
    <property type="entry name" value="BTAD"/>
    <property type="match status" value="1"/>
</dbReference>
<evidence type="ECO:0000256" key="8">
    <source>
        <dbReference type="SAM" id="MobiDB-lite"/>
    </source>
</evidence>
<evidence type="ECO:0000259" key="9">
    <source>
        <dbReference type="PROSITE" id="PS51755"/>
    </source>
</evidence>
<dbReference type="SMART" id="SM01043">
    <property type="entry name" value="BTAD"/>
    <property type="match status" value="1"/>
</dbReference>
<dbReference type="PANTHER" id="PTHR35807:SF1">
    <property type="entry name" value="TRANSCRIPTIONAL REGULATOR REDD"/>
    <property type="match status" value="1"/>
</dbReference>
<dbReference type="InterPro" id="IPR016032">
    <property type="entry name" value="Sig_transdc_resp-reg_C-effctor"/>
</dbReference>
<dbReference type="Gene3D" id="1.10.10.10">
    <property type="entry name" value="Winged helix-like DNA-binding domain superfamily/Winged helix DNA-binding domain"/>
    <property type="match status" value="1"/>
</dbReference>
<dbReference type="Pfam" id="PF00486">
    <property type="entry name" value="Trans_reg_C"/>
    <property type="match status" value="1"/>
</dbReference>
<feature type="repeat" description="TPR" evidence="6">
    <location>
        <begin position="908"/>
        <end position="941"/>
    </location>
</feature>
<evidence type="ECO:0000256" key="3">
    <source>
        <dbReference type="ARBA" id="ARBA00023015"/>
    </source>
</evidence>
<evidence type="ECO:0000256" key="7">
    <source>
        <dbReference type="PROSITE-ProRule" id="PRU01091"/>
    </source>
</evidence>
<evidence type="ECO:0000256" key="1">
    <source>
        <dbReference type="ARBA" id="ARBA00005820"/>
    </source>
</evidence>
<evidence type="ECO:0000256" key="4">
    <source>
        <dbReference type="ARBA" id="ARBA00023125"/>
    </source>
</evidence>
<dbReference type="InterPro" id="IPR011990">
    <property type="entry name" value="TPR-like_helical_dom_sf"/>
</dbReference>
<dbReference type="Pfam" id="PF03704">
    <property type="entry name" value="BTAD"/>
    <property type="match status" value="1"/>
</dbReference>
<gene>
    <name evidence="10" type="ORF">SGFS_051750</name>
</gene>
<dbReference type="PROSITE" id="PS50005">
    <property type="entry name" value="TPR"/>
    <property type="match status" value="1"/>
</dbReference>
<dbReference type="InterPro" id="IPR001867">
    <property type="entry name" value="OmpR/PhoB-type_DNA-bd"/>
</dbReference>
<evidence type="ECO:0000256" key="2">
    <source>
        <dbReference type="ARBA" id="ARBA00023012"/>
    </source>
</evidence>
<dbReference type="Pfam" id="PF13424">
    <property type="entry name" value="TPR_12"/>
    <property type="match status" value="2"/>
</dbReference>
<feature type="DNA-binding region" description="OmpR/PhoB-type" evidence="7">
    <location>
        <begin position="47"/>
        <end position="151"/>
    </location>
</feature>
<dbReference type="InterPro" id="IPR027417">
    <property type="entry name" value="P-loop_NTPase"/>
</dbReference>
<accession>A0ABM7FCT1</accession>
<evidence type="ECO:0000256" key="5">
    <source>
        <dbReference type="ARBA" id="ARBA00023163"/>
    </source>
</evidence>
<feature type="domain" description="OmpR/PhoB-type" evidence="9">
    <location>
        <begin position="47"/>
        <end position="151"/>
    </location>
</feature>
<proteinExistence type="inferred from homology"/>
<keyword evidence="3" id="KW-0805">Transcription regulation</keyword>
<protein>
    <submittedName>
        <fullName evidence="10">AfsR-like transcriptional regulator</fullName>
    </submittedName>
</protein>
<organism evidence="10 11">
    <name type="scientific">Streptomyces graminofaciens</name>
    <dbReference type="NCBI Taxonomy" id="68212"/>
    <lineage>
        <taxon>Bacteria</taxon>
        <taxon>Bacillati</taxon>
        <taxon>Actinomycetota</taxon>
        <taxon>Actinomycetes</taxon>
        <taxon>Kitasatosporales</taxon>
        <taxon>Streptomycetaceae</taxon>
        <taxon>Streptomyces</taxon>
    </lineage>
</organism>
<dbReference type="InterPro" id="IPR051677">
    <property type="entry name" value="AfsR-DnrI-RedD_regulator"/>
</dbReference>
<dbReference type="PANTHER" id="PTHR35807">
    <property type="entry name" value="TRANSCRIPTIONAL REGULATOR REDD-RELATED"/>
    <property type="match status" value="1"/>
</dbReference>
<comment type="similarity">
    <text evidence="1">Belongs to the AfsR/DnrI/RedD regulatory family.</text>
</comment>
<dbReference type="PROSITE" id="PS51755">
    <property type="entry name" value="OMPR_PHOB"/>
    <property type="match status" value="1"/>
</dbReference>
<evidence type="ECO:0000313" key="10">
    <source>
        <dbReference type="EMBL" id="BBC33881.1"/>
    </source>
</evidence>
<dbReference type="Gene3D" id="3.40.50.300">
    <property type="entry name" value="P-loop containing nucleotide triphosphate hydrolases"/>
    <property type="match status" value="1"/>
</dbReference>
<dbReference type="InterPro" id="IPR005158">
    <property type="entry name" value="BTAD"/>
</dbReference>
<dbReference type="SUPFAM" id="SSF46894">
    <property type="entry name" value="C-terminal effector domain of the bipartite response regulators"/>
    <property type="match status" value="1"/>
</dbReference>
<feature type="compositionally biased region" description="Basic residues" evidence="8">
    <location>
        <begin position="22"/>
        <end position="35"/>
    </location>
</feature>
<dbReference type="SMART" id="SM00862">
    <property type="entry name" value="Trans_reg_C"/>
    <property type="match status" value="1"/>
</dbReference>
<feature type="region of interest" description="Disordered" evidence="8">
    <location>
        <begin position="1"/>
        <end position="44"/>
    </location>
</feature>
<keyword evidence="2" id="KW-0902">Two-component regulatory system</keyword>
<evidence type="ECO:0000256" key="6">
    <source>
        <dbReference type="PROSITE-ProRule" id="PRU00339"/>
    </source>
</evidence>
<keyword evidence="11" id="KW-1185">Reference proteome</keyword>
<reference evidence="10 11" key="2">
    <citation type="journal article" date="2023" name="ChemBioChem">
        <title>Acyltransferase Domain Exchange between Two Independent Type I Polyketide Synthases in the Same Producer Strain of Macrolide Antibiotics.</title>
        <authorList>
            <person name="Kudo F."/>
            <person name="Kishikawa K."/>
            <person name="Tsuboi K."/>
            <person name="Kido T."/>
            <person name="Usui T."/>
            <person name="Hashimoto J."/>
            <person name="Shin-Ya K."/>
            <person name="Miyanaga A."/>
            <person name="Eguchi T."/>
        </authorList>
    </citation>
    <scope>NUCLEOTIDE SEQUENCE [LARGE SCALE GENOMIC DNA]</scope>
    <source>
        <strain evidence="10 11">A-8890</strain>
    </source>
</reference>
<keyword evidence="4 7" id="KW-0238">DNA-binding</keyword>
<dbReference type="InterPro" id="IPR019734">
    <property type="entry name" value="TPR_rpt"/>
</dbReference>